<protein>
    <recommendedName>
        <fullName evidence="1">D-inositol 3-phosphate glycosyltransferase</fullName>
    </recommendedName>
</protein>
<reference evidence="4" key="1">
    <citation type="journal article" date="2019" name="Int. J. Syst. Evol. Microbiol.">
        <title>The Global Catalogue of Microorganisms (GCM) 10K type strain sequencing project: providing services to taxonomists for standard genome sequencing and annotation.</title>
        <authorList>
            <consortium name="The Broad Institute Genomics Platform"/>
            <consortium name="The Broad Institute Genome Sequencing Center for Infectious Disease"/>
            <person name="Wu L."/>
            <person name="Ma J."/>
        </authorList>
    </citation>
    <scope>NUCLEOTIDE SEQUENCE [LARGE SCALE GENOMIC DNA]</scope>
    <source>
        <strain evidence="4">JCM 18306</strain>
    </source>
</reference>
<dbReference type="Pfam" id="PF11997">
    <property type="entry name" value="DUF3492"/>
    <property type="match status" value="1"/>
</dbReference>
<name>A0ABP9T2K5_9ACTN</name>
<dbReference type="Pfam" id="PF13692">
    <property type="entry name" value="Glyco_trans_1_4"/>
    <property type="match status" value="1"/>
</dbReference>
<keyword evidence="4" id="KW-1185">Reference proteome</keyword>
<accession>A0ABP9T2K5</accession>
<evidence type="ECO:0000313" key="4">
    <source>
        <dbReference type="Proteomes" id="UP001499878"/>
    </source>
</evidence>
<dbReference type="NCBIfam" id="NF038011">
    <property type="entry name" value="PelF"/>
    <property type="match status" value="1"/>
</dbReference>
<evidence type="ECO:0000259" key="2">
    <source>
        <dbReference type="Pfam" id="PF11997"/>
    </source>
</evidence>
<dbReference type="Gene3D" id="3.40.50.2000">
    <property type="entry name" value="Glycogen Phosphorylase B"/>
    <property type="match status" value="2"/>
</dbReference>
<proteinExistence type="predicted"/>
<dbReference type="Proteomes" id="UP001499878">
    <property type="component" value="Unassembled WGS sequence"/>
</dbReference>
<dbReference type="PANTHER" id="PTHR12526:SF636">
    <property type="entry name" value="BLL3647 PROTEIN"/>
    <property type="match status" value="1"/>
</dbReference>
<dbReference type="RefSeq" id="WP_345628505.1">
    <property type="nucleotide sequence ID" value="NZ_BAABJR010000004.1"/>
</dbReference>
<dbReference type="SUPFAM" id="SSF53756">
    <property type="entry name" value="UDP-Glycosyltransferase/glycogen phosphorylase"/>
    <property type="match status" value="1"/>
</dbReference>
<evidence type="ECO:0000256" key="1">
    <source>
        <dbReference type="ARBA" id="ARBA00021292"/>
    </source>
</evidence>
<evidence type="ECO:0000313" key="3">
    <source>
        <dbReference type="EMBL" id="GAA5206613.1"/>
    </source>
</evidence>
<comment type="caution">
    <text evidence="3">The sequence shown here is derived from an EMBL/GenBank/DDBJ whole genome shotgun (WGS) entry which is preliminary data.</text>
</comment>
<dbReference type="EMBL" id="BAABJR010000004">
    <property type="protein sequence ID" value="GAA5206613.1"/>
    <property type="molecule type" value="Genomic_DNA"/>
</dbReference>
<dbReference type="InterPro" id="IPR022622">
    <property type="entry name" value="DUF3492"/>
</dbReference>
<feature type="domain" description="DUF3492" evidence="2">
    <location>
        <begin position="14"/>
        <end position="276"/>
    </location>
</feature>
<gene>
    <name evidence="3" type="primary">pelF</name>
    <name evidence="3" type="ORF">GCM10023323_18840</name>
</gene>
<dbReference type="InterPro" id="IPR047691">
    <property type="entry name" value="PelF-like"/>
</dbReference>
<sequence>MHVSHGARRSGASRVTLLTEGTYPHSHGGVSVWCDQLVTGMPDLDFDVIAVTGTGREPLAWDIPGHVSRVVSVPMWGPAPQGRPPRGRQRNRLADAYERFVTALLDPRAEDGFGPALYRLARAAADGRLSPFLRGDRAIGILTAVWNRPGLAVREARPTLHDAVTATALLEHALRPLTAPYPEDGVAHAVSGGVAVLPGLAGLDRHGVPLLLTEHGVYLRERYLGYRTAPYRWPVKALLLGFFRLLAEETYRRAALITPGNRYNRLWEEQGGAAPESIRTVYNGVDPAAFPPAGPEPADPVLSWAGRVDPIKDLETLIRAFALVRAELPAARLRLFGGTPRGGEAYRERCEALAAELGHGDAVTFEGRVEDIKDAYAAGNVVMLSSISEGFPFTLIEAMSCGRATVSTDVGGVREAVGDSGLVVPPRDPAAMAAAALELLGDAARRRAMGEAARLRVIEQFTLRQTIDTFRSIYLELSEFGGTAVRAATAEVDAFSIAGATPVRSATG</sequence>
<organism evidence="3 4">
    <name type="scientific">Streptomyces thinghirensis</name>
    <dbReference type="NCBI Taxonomy" id="551547"/>
    <lineage>
        <taxon>Bacteria</taxon>
        <taxon>Bacillati</taxon>
        <taxon>Actinomycetota</taxon>
        <taxon>Actinomycetes</taxon>
        <taxon>Kitasatosporales</taxon>
        <taxon>Streptomycetaceae</taxon>
        <taxon>Streptomyces</taxon>
    </lineage>
</organism>
<dbReference type="PANTHER" id="PTHR12526">
    <property type="entry name" value="GLYCOSYLTRANSFERASE"/>
    <property type="match status" value="1"/>
</dbReference>